<evidence type="ECO:0000256" key="3">
    <source>
        <dbReference type="HAMAP-Rule" id="MF_01385"/>
    </source>
</evidence>
<keyword evidence="1 3" id="KW-0996">Nickel insertion</keyword>
<dbReference type="GO" id="GO:0005737">
    <property type="term" value="C:cytoplasm"/>
    <property type="evidence" value="ECO:0007669"/>
    <property type="project" value="UniProtKB-SubCell"/>
</dbReference>
<dbReference type="PIRSF" id="PIRSF009467">
    <property type="entry name" value="Ureas_acces_UreF"/>
    <property type="match status" value="1"/>
</dbReference>
<comment type="subcellular location">
    <subcellularLocation>
        <location evidence="3">Cytoplasm</location>
    </subcellularLocation>
</comment>
<dbReference type="Proteomes" id="UP000067626">
    <property type="component" value="Chromosome"/>
</dbReference>
<gene>
    <name evidence="3 4" type="primary">ureF</name>
    <name evidence="4" type="ORF">CMC5_027920</name>
</gene>
<dbReference type="KEGG" id="ccro:CMC5_027920"/>
<dbReference type="STRING" id="52.CMC5_027920"/>
<dbReference type="GO" id="GO:0016151">
    <property type="term" value="F:nickel cation binding"/>
    <property type="evidence" value="ECO:0007669"/>
    <property type="project" value="UniProtKB-UniRule"/>
</dbReference>
<organism evidence="4 5">
    <name type="scientific">Chondromyces crocatus</name>
    <dbReference type="NCBI Taxonomy" id="52"/>
    <lineage>
        <taxon>Bacteria</taxon>
        <taxon>Pseudomonadati</taxon>
        <taxon>Myxococcota</taxon>
        <taxon>Polyangia</taxon>
        <taxon>Polyangiales</taxon>
        <taxon>Polyangiaceae</taxon>
        <taxon>Chondromyces</taxon>
    </lineage>
</organism>
<dbReference type="RefSeq" id="WP_050430848.1">
    <property type="nucleotide sequence ID" value="NZ_CP012159.1"/>
</dbReference>
<evidence type="ECO:0000256" key="1">
    <source>
        <dbReference type="ARBA" id="ARBA00022988"/>
    </source>
</evidence>
<protein>
    <recommendedName>
        <fullName evidence="3">Urease accessory protein UreF</fullName>
    </recommendedName>
</protein>
<dbReference type="AlphaFoldDB" id="A0A0K1ECS8"/>
<keyword evidence="3" id="KW-0963">Cytoplasm</keyword>
<dbReference type="PANTHER" id="PTHR33620">
    <property type="entry name" value="UREASE ACCESSORY PROTEIN F"/>
    <property type="match status" value="1"/>
</dbReference>
<comment type="function">
    <text evidence="3">Required for maturation of urease via the functional incorporation of the urease nickel metallocenter.</text>
</comment>
<dbReference type="HAMAP" id="MF_01385">
    <property type="entry name" value="UreF"/>
    <property type="match status" value="1"/>
</dbReference>
<comment type="similarity">
    <text evidence="3">Belongs to the UreF family.</text>
</comment>
<dbReference type="InterPro" id="IPR038277">
    <property type="entry name" value="UreF_sf"/>
</dbReference>
<dbReference type="InterPro" id="IPR002639">
    <property type="entry name" value="UreF"/>
</dbReference>
<evidence type="ECO:0000313" key="4">
    <source>
        <dbReference type="EMBL" id="AKT38644.1"/>
    </source>
</evidence>
<keyword evidence="5" id="KW-1185">Reference proteome</keyword>
<comment type="subunit">
    <text evidence="3">UreD, UreF and UreG form a complex that acts as a GTP-hydrolysis-dependent molecular chaperone, activating the urease apoprotein by helping to assemble the nickel containing metallocenter of UreC. The UreE protein probably delivers the nickel.</text>
</comment>
<keyword evidence="2 3" id="KW-0143">Chaperone</keyword>
<name>A0A0K1ECS8_CHOCO</name>
<evidence type="ECO:0000313" key="5">
    <source>
        <dbReference type="Proteomes" id="UP000067626"/>
    </source>
</evidence>
<evidence type="ECO:0000256" key="2">
    <source>
        <dbReference type="ARBA" id="ARBA00023186"/>
    </source>
</evidence>
<dbReference type="PANTHER" id="PTHR33620:SF1">
    <property type="entry name" value="UREASE ACCESSORY PROTEIN F"/>
    <property type="match status" value="1"/>
</dbReference>
<dbReference type="OrthoDB" id="9798772at2"/>
<dbReference type="PATRIC" id="fig|52.7.peg.3067"/>
<dbReference type="EMBL" id="CP012159">
    <property type="protein sequence ID" value="AKT38644.1"/>
    <property type="molecule type" value="Genomic_DNA"/>
</dbReference>
<accession>A0A0K1ECS8</accession>
<proteinExistence type="inferred from homology"/>
<dbReference type="Pfam" id="PF01730">
    <property type="entry name" value="UreF"/>
    <property type="match status" value="1"/>
</dbReference>
<reference evidence="4 5" key="1">
    <citation type="submission" date="2015-07" db="EMBL/GenBank/DDBJ databases">
        <title>Genome analysis of myxobacterium Chondromyces crocatus Cm c5 reveals a high potential for natural compound synthesis and the genetic basis for the loss of fruiting body formation.</title>
        <authorList>
            <person name="Zaburannyi N."/>
            <person name="Bunk B."/>
            <person name="Maier J."/>
            <person name="Overmann J."/>
            <person name="Mueller R."/>
        </authorList>
    </citation>
    <scope>NUCLEOTIDE SEQUENCE [LARGE SCALE GENOMIC DNA]</scope>
    <source>
        <strain evidence="4 5">Cm c5</strain>
    </source>
</reference>
<dbReference type="Gene3D" id="1.10.4190.10">
    <property type="entry name" value="Urease accessory protein UreF"/>
    <property type="match status" value="1"/>
</dbReference>
<sequence>MNALLLLLQLSDSAFPTGGFAHSSGLEAAAQLGEIQGHGALFRIVQHSLHQTTRSALPLLLPAYRAPSRLFELDRLCEASTTCAVANRASRVQGRAWLATTASTFGSTALWELRKDLRASGQPGHLAPLFGVIAHHLDLGSEDPARLFLFLHLRGLLSSAVRLGLIGPLEAQGIQARFGPLLESLCARARSFTEDDLATTAPLLDVFQSHHDRLYSRLFSS</sequence>